<evidence type="ECO:0000313" key="2">
    <source>
        <dbReference type="Proteomes" id="UP000026915"/>
    </source>
</evidence>
<keyword evidence="2" id="KW-1185">Reference proteome</keyword>
<dbReference type="Gramene" id="EOY32796">
    <property type="protein sequence ID" value="EOY32796"/>
    <property type="gene ID" value="TCM_040813"/>
</dbReference>
<accession>A0A061GTH1</accession>
<evidence type="ECO:0000313" key="1">
    <source>
        <dbReference type="EMBL" id="EOY32796.1"/>
    </source>
</evidence>
<dbReference type="InParanoid" id="A0A061GTH1"/>
<name>A0A061GTH1_THECC</name>
<dbReference type="AlphaFoldDB" id="A0A061GTH1"/>
<organism evidence="1 2">
    <name type="scientific">Theobroma cacao</name>
    <name type="common">Cacao</name>
    <name type="synonym">Cocoa</name>
    <dbReference type="NCBI Taxonomy" id="3641"/>
    <lineage>
        <taxon>Eukaryota</taxon>
        <taxon>Viridiplantae</taxon>
        <taxon>Streptophyta</taxon>
        <taxon>Embryophyta</taxon>
        <taxon>Tracheophyta</taxon>
        <taxon>Spermatophyta</taxon>
        <taxon>Magnoliopsida</taxon>
        <taxon>eudicotyledons</taxon>
        <taxon>Gunneridae</taxon>
        <taxon>Pentapetalae</taxon>
        <taxon>rosids</taxon>
        <taxon>malvids</taxon>
        <taxon>Malvales</taxon>
        <taxon>Malvaceae</taxon>
        <taxon>Byttnerioideae</taxon>
        <taxon>Theobroma</taxon>
    </lineage>
</organism>
<dbReference type="Proteomes" id="UP000026915">
    <property type="component" value="Chromosome 9"/>
</dbReference>
<sequence length="121" mass="13400">MAFHELLFACYCVCFHLSSYFGSLDKIPNFLAAFVFAGSHAALPEEVHWQSVFPNTPMPKALKDLLPPAGNKNPSIDWNKPNFNTDRNGNKFRVSLMPVRDRSVGIVTSLSLSTTSIATIL</sequence>
<reference evidence="1 2" key="1">
    <citation type="journal article" date="2013" name="Genome Biol.">
        <title>The genome sequence of the most widely cultivated cacao type and its use to identify candidate genes regulating pod color.</title>
        <authorList>
            <person name="Motamayor J.C."/>
            <person name="Mockaitis K."/>
            <person name="Schmutz J."/>
            <person name="Haiminen N."/>
            <person name="Iii D.L."/>
            <person name="Cornejo O."/>
            <person name="Findley S.D."/>
            <person name="Zheng P."/>
            <person name="Utro F."/>
            <person name="Royaert S."/>
            <person name="Saski C."/>
            <person name="Jenkins J."/>
            <person name="Podicheti R."/>
            <person name="Zhao M."/>
            <person name="Scheffler B.E."/>
            <person name="Stack J.C."/>
            <person name="Feltus F.A."/>
            <person name="Mustiga G.M."/>
            <person name="Amores F."/>
            <person name="Phillips W."/>
            <person name="Marelli J.P."/>
            <person name="May G.D."/>
            <person name="Shapiro H."/>
            <person name="Ma J."/>
            <person name="Bustamante C.D."/>
            <person name="Schnell R.J."/>
            <person name="Main D."/>
            <person name="Gilbert D."/>
            <person name="Parida L."/>
            <person name="Kuhn D.N."/>
        </authorList>
    </citation>
    <scope>NUCLEOTIDE SEQUENCE [LARGE SCALE GENOMIC DNA]</scope>
    <source>
        <strain evidence="2">cv. Matina 1-6</strain>
    </source>
</reference>
<dbReference type="EMBL" id="CM001887">
    <property type="protein sequence ID" value="EOY32796.1"/>
    <property type="molecule type" value="Genomic_DNA"/>
</dbReference>
<protein>
    <submittedName>
        <fullName evidence="1">Uncharacterized protein</fullName>
    </submittedName>
</protein>
<gene>
    <name evidence="1" type="ORF">TCM_040813</name>
</gene>
<proteinExistence type="predicted"/>
<dbReference type="HOGENOM" id="CLU_2042300_0_0_1"/>